<sequence length="105" mass="11441">MNAASEEQFASLMSSLRLYSLYDCPQVSRWCLRSTTSISVSSTSDKPSVTTDPTVLGFSRCVRPFGQPPVNSQSTKGSAMISLVADRAPTTLYTGRSVTPRYCTF</sequence>
<dbReference type="AlphaFoldDB" id="K2S2Q3"/>
<dbReference type="VEuPathDB" id="FungiDB:MPH_03165"/>
<dbReference type="Proteomes" id="UP000007129">
    <property type="component" value="Unassembled WGS sequence"/>
</dbReference>
<dbReference type="HOGENOM" id="CLU_2242926_0_0_1"/>
<name>K2S2Q3_MACPH</name>
<dbReference type="EMBL" id="AHHD01000163">
    <property type="protein sequence ID" value="EKG19302.1"/>
    <property type="molecule type" value="Genomic_DNA"/>
</dbReference>
<evidence type="ECO:0000313" key="2">
    <source>
        <dbReference type="Proteomes" id="UP000007129"/>
    </source>
</evidence>
<feature type="non-terminal residue" evidence="1">
    <location>
        <position position="105"/>
    </location>
</feature>
<organism evidence="1 2">
    <name type="scientific">Macrophomina phaseolina (strain MS6)</name>
    <name type="common">Charcoal rot fungus</name>
    <dbReference type="NCBI Taxonomy" id="1126212"/>
    <lineage>
        <taxon>Eukaryota</taxon>
        <taxon>Fungi</taxon>
        <taxon>Dikarya</taxon>
        <taxon>Ascomycota</taxon>
        <taxon>Pezizomycotina</taxon>
        <taxon>Dothideomycetes</taxon>
        <taxon>Dothideomycetes incertae sedis</taxon>
        <taxon>Botryosphaeriales</taxon>
        <taxon>Botryosphaeriaceae</taxon>
        <taxon>Macrophomina</taxon>
    </lineage>
</organism>
<evidence type="ECO:0000313" key="1">
    <source>
        <dbReference type="EMBL" id="EKG19302.1"/>
    </source>
</evidence>
<gene>
    <name evidence="1" type="ORF">MPH_03165</name>
</gene>
<comment type="caution">
    <text evidence="1">The sequence shown here is derived from an EMBL/GenBank/DDBJ whole genome shotgun (WGS) entry which is preliminary data.</text>
</comment>
<accession>K2S2Q3</accession>
<reference evidence="1 2" key="1">
    <citation type="journal article" date="2012" name="BMC Genomics">
        <title>Tools to kill: Genome of one of the most destructive plant pathogenic fungi Macrophomina phaseolina.</title>
        <authorList>
            <person name="Islam M.S."/>
            <person name="Haque M.S."/>
            <person name="Islam M.M."/>
            <person name="Emdad E.M."/>
            <person name="Halim A."/>
            <person name="Hossen Q.M.M."/>
            <person name="Hossain M.Z."/>
            <person name="Ahmed B."/>
            <person name="Rahim S."/>
            <person name="Rahman M.S."/>
            <person name="Alam M.M."/>
            <person name="Hou S."/>
            <person name="Wan X."/>
            <person name="Saito J.A."/>
            <person name="Alam M."/>
        </authorList>
    </citation>
    <scope>NUCLEOTIDE SEQUENCE [LARGE SCALE GENOMIC DNA]</scope>
    <source>
        <strain evidence="1 2">MS6</strain>
    </source>
</reference>
<proteinExistence type="predicted"/>
<protein>
    <submittedName>
        <fullName evidence="1">Uncharacterized protein</fullName>
    </submittedName>
</protein>
<dbReference type="InParanoid" id="K2S2Q3"/>